<dbReference type="Pfam" id="PF07494">
    <property type="entry name" value="Reg_prop"/>
    <property type="match status" value="1"/>
</dbReference>
<dbReference type="InterPro" id="IPR015943">
    <property type="entry name" value="WD40/YVTN_repeat-like_dom_sf"/>
</dbReference>
<dbReference type="InterPro" id="IPR011110">
    <property type="entry name" value="Reg_prop"/>
</dbReference>
<dbReference type="Gene3D" id="2.130.10.10">
    <property type="entry name" value="YVTN repeat-like/Quinoprotein amine dehydrogenase"/>
    <property type="match status" value="2"/>
</dbReference>
<organism evidence="2 3">
    <name type="scientific">Candidatus Pseudobacter hemicellulosilyticus</name>
    <dbReference type="NCBI Taxonomy" id="3121375"/>
    <lineage>
        <taxon>Bacteria</taxon>
        <taxon>Pseudomonadati</taxon>
        <taxon>Bacteroidota</taxon>
        <taxon>Chitinophagia</taxon>
        <taxon>Chitinophagales</taxon>
        <taxon>Chitinophagaceae</taxon>
        <taxon>Pseudobacter</taxon>
    </lineage>
</organism>
<protein>
    <submittedName>
        <fullName evidence="2">Two-component regulator propeller domain-containing protein</fullName>
    </submittedName>
</protein>
<feature type="domain" description="PorZ N-terminal beta-propeller" evidence="1">
    <location>
        <begin position="56"/>
        <end position="208"/>
    </location>
</feature>
<evidence type="ECO:0000259" key="1">
    <source>
        <dbReference type="Pfam" id="PF21544"/>
    </source>
</evidence>
<dbReference type="AlphaFoldDB" id="A0AAJ5WXA8"/>
<name>A0AAJ5WXA8_9BACT</name>
<dbReference type="Proteomes" id="UP001220610">
    <property type="component" value="Chromosome"/>
</dbReference>
<dbReference type="InterPro" id="IPR048954">
    <property type="entry name" value="PorZ_N"/>
</dbReference>
<dbReference type="SUPFAM" id="SSF101898">
    <property type="entry name" value="NHL repeat"/>
    <property type="match status" value="1"/>
</dbReference>
<dbReference type="SUPFAM" id="SSF63829">
    <property type="entry name" value="Calcium-dependent phosphotriesterase"/>
    <property type="match status" value="2"/>
</dbReference>
<dbReference type="Pfam" id="PF21544">
    <property type="entry name" value="PorZ_N_b_propeller"/>
    <property type="match status" value="1"/>
</dbReference>
<proteinExistence type="predicted"/>
<dbReference type="EMBL" id="CP119311">
    <property type="protein sequence ID" value="WEK37307.1"/>
    <property type="molecule type" value="Genomic_DNA"/>
</dbReference>
<evidence type="ECO:0000313" key="2">
    <source>
        <dbReference type="EMBL" id="WEK37307.1"/>
    </source>
</evidence>
<reference evidence="2" key="1">
    <citation type="submission" date="2023-03" db="EMBL/GenBank/DDBJ databases">
        <title>Andean soil-derived lignocellulolytic bacterial consortium as a source of novel taxa and putative plastic-active enzymes.</title>
        <authorList>
            <person name="Diaz-Garcia L."/>
            <person name="Chuvochina M."/>
            <person name="Feuerriegel G."/>
            <person name="Bunk B."/>
            <person name="Sproer C."/>
            <person name="Streit W.R."/>
            <person name="Rodriguez L.M."/>
            <person name="Overmann J."/>
            <person name="Jimenez D.J."/>
        </authorList>
    </citation>
    <scope>NUCLEOTIDE SEQUENCE</scope>
    <source>
        <strain evidence="2">MAG 7</strain>
    </source>
</reference>
<evidence type="ECO:0000313" key="3">
    <source>
        <dbReference type="Proteomes" id="UP001220610"/>
    </source>
</evidence>
<accession>A0AAJ5WXA8</accession>
<sequence>MFHRILLIFCLIAAVPAWCAGQLPPIGQWREHLSYHQAIELALEPQSTGPLVWCATPFSVFSVDLTDNSLERWSKVNGLSETGVAAIGYDAATRQLVVTYTNSNLDLLQQGKIKNIPAIKNSAVPGDKTIHQVFTRDGLAYLAAGLGIIVVDLRQQSVRDTWIIGNNGDRSAVYALAENNNILYAATADGLKRAPLDGSNLADFRHWQLLSGTDGLPEGPVQQTGIFQGHPVALTGSSLYIRGSNEQWQLLYSDSWQCRQLSFSSDRILLSQSKGNAGRVLVLTPEGILERTIEDPAYISRPLQVLPIGSDYWIADSSRGLCRFDGSYYEAIAPNSPQNITTGVMQVAGQSLWVAAGGVTDDWEPAGNQSGLYLFTQDSWTSFNAGNGQLPDSLPDLLALTADPVDGSLWAGSFGGGLLHRDQQGNYRVLKQGSIVQPASADPGSYRIAGLCTDADKNLWATNYGAPAALLVRKPDGSWHAFTIPFSIPDNGVAQVLSDDYRQVWIVLPKGNGLVCFNYGQSIDNPADDQWKWYREGAGNGNLPANEVLSLAKDKNGFIWVGTSRGIAIIQCPGQAFTNTGCEALLPVVQQDNFAGYLFRDQQVQCLAVDGANRKWVGTRNGLWLISPDGNSTIYRFAENNSPLPGNDIQQLAIDGITGEVYIATSKGICSFRSTATEGGRTHQQVLVFPNPVPPDYAGTIAIRGLAENAIVKITEPGGRLVYQTRALGGQAIWNGRHYNGSKVATGVYLVLISDAGKQEQKAAKIVFIKP</sequence>
<gene>
    <name evidence="2" type="ORF">P0Y53_07325</name>
</gene>